<dbReference type="Proteomes" id="UP000825935">
    <property type="component" value="Chromosome 12"/>
</dbReference>
<dbReference type="OrthoDB" id="270970at2759"/>
<feature type="region of interest" description="Disordered" evidence="6">
    <location>
        <begin position="572"/>
        <end position="634"/>
    </location>
</feature>
<dbReference type="PROSITE" id="PS51847">
    <property type="entry name" value="SMP"/>
    <property type="match status" value="1"/>
</dbReference>
<feature type="transmembrane region" description="Helical" evidence="7">
    <location>
        <begin position="6"/>
        <end position="38"/>
    </location>
</feature>
<feature type="region of interest" description="Disordered" evidence="6">
    <location>
        <begin position="460"/>
        <end position="524"/>
    </location>
</feature>
<keyword evidence="3" id="KW-0445">Lipid transport</keyword>
<evidence type="ECO:0000256" key="7">
    <source>
        <dbReference type="SAM" id="Phobius"/>
    </source>
</evidence>
<reference evidence="10" key="1">
    <citation type="submission" date="2021-08" db="EMBL/GenBank/DDBJ databases">
        <title>WGS assembly of Ceratopteris richardii.</title>
        <authorList>
            <person name="Marchant D.B."/>
            <person name="Chen G."/>
            <person name="Jenkins J."/>
            <person name="Shu S."/>
            <person name="Leebens-Mack J."/>
            <person name="Grimwood J."/>
            <person name="Schmutz J."/>
            <person name="Soltis P."/>
            <person name="Soltis D."/>
            <person name="Chen Z.-H."/>
        </authorList>
    </citation>
    <scope>NUCLEOTIDE SEQUENCE</scope>
    <source>
        <strain evidence="10">Whitten #5841</strain>
        <tissue evidence="10">Leaf</tissue>
    </source>
</reference>
<keyword evidence="4" id="KW-0446">Lipid-binding</keyword>
<dbReference type="GO" id="GO:0006869">
    <property type="term" value="P:lipid transport"/>
    <property type="evidence" value="ECO:0007669"/>
    <property type="project" value="UniProtKB-KW"/>
</dbReference>
<keyword evidence="7" id="KW-0812">Transmembrane</keyword>
<dbReference type="Pfam" id="PF00168">
    <property type="entry name" value="C2"/>
    <property type="match status" value="1"/>
</dbReference>
<dbReference type="PROSITE" id="PS50004">
    <property type="entry name" value="C2"/>
    <property type="match status" value="1"/>
</dbReference>
<dbReference type="AlphaFoldDB" id="A0A8T2TLF3"/>
<evidence type="ECO:0000313" key="11">
    <source>
        <dbReference type="Proteomes" id="UP000825935"/>
    </source>
</evidence>
<keyword evidence="11" id="KW-1185">Reference proteome</keyword>
<feature type="compositionally biased region" description="Basic and acidic residues" evidence="6">
    <location>
        <begin position="573"/>
        <end position="587"/>
    </location>
</feature>
<keyword evidence="7" id="KW-1133">Transmembrane helix</keyword>
<evidence type="ECO:0008006" key="12">
    <source>
        <dbReference type="Google" id="ProtNLM"/>
    </source>
</evidence>
<dbReference type="OMA" id="CHININK"/>
<accession>A0A8T2TLF3</accession>
<keyword evidence="5 7" id="KW-0472">Membrane</keyword>
<dbReference type="PANTHER" id="PTHR47042:SF4">
    <property type="entry name" value="OS02G0313700 PROTEIN"/>
    <property type="match status" value="1"/>
</dbReference>
<dbReference type="Pfam" id="PF25669">
    <property type="entry name" value="SMP_MUG190-like"/>
    <property type="match status" value="1"/>
</dbReference>
<evidence type="ECO:0000256" key="6">
    <source>
        <dbReference type="SAM" id="MobiDB-lite"/>
    </source>
</evidence>
<feature type="domain" description="SMP-LTD" evidence="9">
    <location>
        <begin position="68"/>
        <end position="261"/>
    </location>
</feature>
<dbReference type="PANTHER" id="PTHR47042">
    <property type="entry name" value="C2 DOMAIN-CONTAINING PROTEIN-LIKE"/>
    <property type="match status" value="1"/>
</dbReference>
<dbReference type="CDD" id="cd21669">
    <property type="entry name" value="SMP_SF"/>
    <property type="match status" value="1"/>
</dbReference>
<dbReference type="GO" id="GO:0016020">
    <property type="term" value="C:membrane"/>
    <property type="evidence" value="ECO:0007669"/>
    <property type="project" value="UniProtKB-SubCell"/>
</dbReference>
<evidence type="ECO:0000259" key="9">
    <source>
        <dbReference type="PROSITE" id="PS51847"/>
    </source>
</evidence>
<dbReference type="InterPro" id="IPR052847">
    <property type="entry name" value="Ext_Synaptotagmin/KAHRP-like"/>
</dbReference>
<dbReference type="SMART" id="SM00239">
    <property type="entry name" value="C2"/>
    <property type="match status" value="1"/>
</dbReference>
<dbReference type="InterPro" id="IPR031468">
    <property type="entry name" value="SMP_LBD"/>
</dbReference>
<dbReference type="SUPFAM" id="SSF49562">
    <property type="entry name" value="C2 domain (Calcium/lipid-binding domain, CaLB)"/>
    <property type="match status" value="1"/>
</dbReference>
<dbReference type="InterPro" id="IPR000008">
    <property type="entry name" value="C2_dom"/>
</dbReference>
<proteinExistence type="predicted"/>
<protein>
    <recommendedName>
        <fullName evidence="12">C2 domain-containing protein</fullName>
    </recommendedName>
</protein>
<keyword evidence="2" id="KW-0813">Transport</keyword>
<dbReference type="InterPro" id="IPR035892">
    <property type="entry name" value="C2_domain_sf"/>
</dbReference>
<evidence type="ECO:0000259" key="8">
    <source>
        <dbReference type="PROSITE" id="PS50004"/>
    </source>
</evidence>
<comment type="subcellular location">
    <subcellularLocation>
        <location evidence="1">Membrane</location>
    </subcellularLocation>
</comment>
<gene>
    <name evidence="10" type="ORF">KP509_12G018500</name>
</gene>
<evidence type="ECO:0000256" key="2">
    <source>
        <dbReference type="ARBA" id="ARBA00022448"/>
    </source>
</evidence>
<dbReference type="Gene3D" id="2.60.40.150">
    <property type="entry name" value="C2 domain"/>
    <property type="match status" value="1"/>
</dbReference>
<dbReference type="CDD" id="cd00030">
    <property type="entry name" value="C2"/>
    <property type="match status" value="1"/>
</dbReference>
<dbReference type="GO" id="GO:0008289">
    <property type="term" value="F:lipid binding"/>
    <property type="evidence" value="ECO:0007669"/>
    <property type="project" value="UniProtKB-KW"/>
</dbReference>
<feature type="compositionally biased region" description="Low complexity" evidence="6">
    <location>
        <begin position="494"/>
        <end position="503"/>
    </location>
</feature>
<organism evidence="10 11">
    <name type="scientific">Ceratopteris richardii</name>
    <name type="common">Triangle waterfern</name>
    <dbReference type="NCBI Taxonomy" id="49495"/>
    <lineage>
        <taxon>Eukaryota</taxon>
        <taxon>Viridiplantae</taxon>
        <taxon>Streptophyta</taxon>
        <taxon>Embryophyta</taxon>
        <taxon>Tracheophyta</taxon>
        <taxon>Polypodiopsida</taxon>
        <taxon>Polypodiidae</taxon>
        <taxon>Polypodiales</taxon>
        <taxon>Pteridineae</taxon>
        <taxon>Pteridaceae</taxon>
        <taxon>Parkerioideae</taxon>
        <taxon>Ceratopteris</taxon>
    </lineage>
</organism>
<evidence type="ECO:0000313" key="10">
    <source>
        <dbReference type="EMBL" id="KAH7422643.1"/>
    </source>
</evidence>
<feature type="compositionally biased region" description="Polar residues" evidence="6">
    <location>
        <begin position="511"/>
        <end position="524"/>
    </location>
</feature>
<evidence type="ECO:0000256" key="1">
    <source>
        <dbReference type="ARBA" id="ARBA00004370"/>
    </source>
</evidence>
<comment type="caution">
    <text evidence="10">The sequence shown here is derived from an EMBL/GenBank/DDBJ whole genome shotgun (WGS) entry which is preliminary data.</text>
</comment>
<evidence type="ECO:0000256" key="3">
    <source>
        <dbReference type="ARBA" id="ARBA00023055"/>
    </source>
</evidence>
<dbReference type="EMBL" id="CM035417">
    <property type="protein sequence ID" value="KAH7422643.1"/>
    <property type="molecule type" value="Genomic_DNA"/>
</dbReference>
<evidence type="ECO:0000256" key="4">
    <source>
        <dbReference type="ARBA" id="ARBA00023121"/>
    </source>
</evidence>
<sequence length="634" mass="72157">MDLPPLAYLASVLSLLWVLSLFNVSSLWLFLLAFFFMFQVDKNYMRKLQREIRNKERRSAFQARPLSDYEPADWINQALEKIWPFLEDLISNEILSPIVPWFIEKHKPWTVRQATLQHLKLGQEPPKIRGVRTLQHNSGDDDLVMDFFLDFAAAEDMIAILGVQVRRRLGFGIKTNIHISKLQIEGKVRIGIKFSKSFPFITRFRLCFETAPYVQMNARPLSAHGLNVSELPLIAGWMERLIADVFEQSLVEPNMLVVDVEKLLNSKGALQDSLASVLDECLHVKGKAAVAVVKLDILEATDLKPSDLNGLADPYVVGSFASYSFKTKVHKKTLKPKWYEKVEIPIYSWEVTSLLILHVRDKDQFIDDELGFCELDLSLYRDGQEHDLWINLSDVKMGRLHLNFVITEVVSSSESSNHQVKGNNDDTKEQKVELLEERFEIIDLGKGENEGGFLSVVSPGQQMRTKSWQQRHRISKKETSTNQKEVLETVCQETSRSTSSSDSAKIETENKFSTQEHPNEPSLSSVLEVKPLSRNDCNHQVTGNKATVKLNLETSNIDVAKSIGEPPSPIYLKGHDESELDSPSEHNVRRKAKGLLKQAEKAAQHIKSSFNRRASRKRYEDENIKDSSAPGTPY</sequence>
<evidence type="ECO:0000256" key="5">
    <source>
        <dbReference type="ARBA" id="ARBA00023136"/>
    </source>
</evidence>
<feature type="domain" description="C2" evidence="8">
    <location>
        <begin position="266"/>
        <end position="390"/>
    </location>
</feature>
<name>A0A8T2TLF3_CERRI</name>